<dbReference type="AlphaFoldDB" id="A0A0C9N5L3"/>
<dbReference type="Gene3D" id="1.10.1660.10">
    <property type="match status" value="1"/>
</dbReference>
<gene>
    <name evidence="3" type="ORF">SP6_43_02580</name>
</gene>
<dbReference type="GO" id="GO:0003700">
    <property type="term" value="F:DNA-binding transcription factor activity"/>
    <property type="evidence" value="ECO:0007669"/>
    <property type="project" value="InterPro"/>
</dbReference>
<dbReference type="InterPro" id="IPR000551">
    <property type="entry name" value="MerR-type_HTH_dom"/>
</dbReference>
<dbReference type="PRINTS" id="PR00040">
    <property type="entry name" value="HTHMERR"/>
</dbReference>
<dbReference type="InterPro" id="IPR047057">
    <property type="entry name" value="MerR_fam"/>
</dbReference>
<dbReference type="EMBL" id="BBJS01000043">
    <property type="protein sequence ID" value="GAN14759.1"/>
    <property type="molecule type" value="Genomic_DNA"/>
</dbReference>
<evidence type="ECO:0000256" key="1">
    <source>
        <dbReference type="ARBA" id="ARBA00023125"/>
    </source>
</evidence>
<dbReference type="InterPro" id="IPR009061">
    <property type="entry name" value="DNA-bd_dom_put_sf"/>
</dbReference>
<organism evidence="3 4">
    <name type="scientific">Sphingomonas paucimobilis NBRC 13935</name>
    <dbReference type="NCBI Taxonomy" id="1219050"/>
    <lineage>
        <taxon>Bacteria</taxon>
        <taxon>Pseudomonadati</taxon>
        <taxon>Pseudomonadota</taxon>
        <taxon>Alphaproteobacteria</taxon>
        <taxon>Sphingomonadales</taxon>
        <taxon>Sphingomonadaceae</taxon>
        <taxon>Sphingomonas</taxon>
    </lineage>
</organism>
<keyword evidence="1" id="KW-0238">DNA-binding</keyword>
<dbReference type="SMART" id="SM00422">
    <property type="entry name" value="HTH_MERR"/>
    <property type="match status" value="1"/>
</dbReference>
<dbReference type="PROSITE" id="PS50937">
    <property type="entry name" value="HTH_MERR_2"/>
    <property type="match status" value="1"/>
</dbReference>
<proteinExistence type="predicted"/>
<dbReference type="GO" id="GO:0003677">
    <property type="term" value="F:DNA binding"/>
    <property type="evidence" value="ECO:0007669"/>
    <property type="project" value="UniProtKB-KW"/>
</dbReference>
<accession>A0A0C9N5L3</accession>
<dbReference type="CDD" id="cd04785">
    <property type="entry name" value="HTH_CadR-PbrR-like"/>
    <property type="match status" value="1"/>
</dbReference>
<dbReference type="Proteomes" id="UP000032025">
    <property type="component" value="Unassembled WGS sequence"/>
</dbReference>
<dbReference type="RefSeq" id="WP_007406252.1">
    <property type="nucleotide sequence ID" value="NZ_BBJS01000043.1"/>
</dbReference>
<dbReference type="PANTHER" id="PTHR30204">
    <property type="entry name" value="REDOX-CYCLING DRUG-SENSING TRANSCRIPTIONAL ACTIVATOR SOXR"/>
    <property type="match status" value="1"/>
</dbReference>
<dbReference type="Pfam" id="PF13411">
    <property type="entry name" value="MerR_1"/>
    <property type="match status" value="1"/>
</dbReference>
<evidence type="ECO:0000259" key="2">
    <source>
        <dbReference type="PROSITE" id="PS50937"/>
    </source>
</evidence>
<protein>
    <submittedName>
        <fullName evidence="3">DNA, contig: SP643</fullName>
    </submittedName>
</protein>
<evidence type="ECO:0000313" key="4">
    <source>
        <dbReference type="Proteomes" id="UP000032025"/>
    </source>
</evidence>
<dbReference type="SUPFAM" id="SSF46955">
    <property type="entry name" value="Putative DNA-binding domain"/>
    <property type="match status" value="1"/>
</dbReference>
<dbReference type="PANTHER" id="PTHR30204:SF92">
    <property type="entry name" value="HTH-TYPE TRANSCRIPTIONAL REGULATOR ZNTR"/>
    <property type="match status" value="1"/>
</dbReference>
<comment type="caution">
    <text evidence="3">The sequence shown here is derived from an EMBL/GenBank/DDBJ whole genome shotgun (WGS) entry which is preliminary data.</text>
</comment>
<evidence type="ECO:0000313" key="3">
    <source>
        <dbReference type="EMBL" id="GAN14759.1"/>
    </source>
</evidence>
<sequence length="138" mass="14895">MRDEKGLAIGELSRRTGVNIETIRYFERVGIVATPPRTSGGRRVYGAGHVRVLGFIRGARELGFTPAEVRAILSLGGPAQASCSEVREIATHHLERVRAKMADLAQLESLLATTIDRCEGDGAASCAVIELLDQYTTT</sequence>
<dbReference type="GeneID" id="78525737"/>
<reference evidence="3 4" key="1">
    <citation type="submission" date="2014-08" db="EMBL/GenBank/DDBJ databases">
        <title>Whole genome shotgun sequence of Sphingomonas paucimobilis NBRC 13935.</title>
        <authorList>
            <person name="Hosoyama A."/>
            <person name="Hashimoto M."/>
            <person name="Hosoyama Y."/>
            <person name="Noguchi M."/>
            <person name="Uohara A."/>
            <person name="Ohji S."/>
            <person name="Katano-Makiyama Y."/>
            <person name="Ichikawa N."/>
            <person name="Kimura A."/>
            <person name="Yamazoe A."/>
            <person name="Fujita N."/>
        </authorList>
    </citation>
    <scope>NUCLEOTIDE SEQUENCE [LARGE SCALE GENOMIC DNA]</scope>
    <source>
        <strain evidence="3 4">NBRC 13935</strain>
    </source>
</reference>
<feature type="domain" description="HTH merR-type" evidence="2">
    <location>
        <begin position="6"/>
        <end position="75"/>
    </location>
</feature>
<name>A0A0C9N5L3_SPHPI</name>
<keyword evidence="4" id="KW-1185">Reference proteome</keyword>